<feature type="transmembrane region" description="Helical" evidence="7">
    <location>
        <begin position="119"/>
        <end position="139"/>
    </location>
</feature>
<organism evidence="9 10">
    <name type="scientific">Halococcus saccharolyticus DSM 5350</name>
    <dbReference type="NCBI Taxonomy" id="1227455"/>
    <lineage>
        <taxon>Archaea</taxon>
        <taxon>Methanobacteriati</taxon>
        <taxon>Methanobacteriota</taxon>
        <taxon>Stenosarchaea group</taxon>
        <taxon>Halobacteria</taxon>
        <taxon>Halobacteriales</taxon>
        <taxon>Halococcaceae</taxon>
        <taxon>Halococcus</taxon>
    </lineage>
</organism>
<feature type="domain" description="Cation/H+ exchanger transmembrane" evidence="8">
    <location>
        <begin position="14"/>
        <end position="377"/>
    </location>
</feature>
<feature type="transmembrane region" description="Helical" evidence="7">
    <location>
        <begin position="265"/>
        <end position="283"/>
    </location>
</feature>
<keyword evidence="6 7" id="KW-0472">Membrane</keyword>
<feature type="transmembrane region" description="Helical" evidence="7">
    <location>
        <begin position="151"/>
        <end position="175"/>
    </location>
</feature>
<evidence type="ECO:0000259" key="8">
    <source>
        <dbReference type="Pfam" id="PF00999"/>
    </source>
</evidence>
<dbReference type="PANTHER" id="PTHR42751">
    <property type="entry name" value="SODIUM/HYDROGEN EXCHANGER FAMILY/TRKA DOMAIN PROTEIN"/>
    <property type="match status" value="1"/>
</dbReference>
<dbReference type="PANTHER" id="PTHR42751:SF4">
    <property type="entry name" value="K(+)_H(+) ANTIPORTER SUBUNIT KHTU"/>
    <property type="match status" value="1"/>
</dbReference>
<accession>M0MAC3</accession>
<dbReference type="InterPro" id="IPR038770">
    <property type="entry name" value="Na+/solute_symporter_sf"/>
</dbReference>
<dbReference type="Pfam" id="PF00999">
    <property type="entry name" value="Na_H_Exchanger"/>
    <property type="match status" value="1"/>
</dbReference>
<evidence type="ECO:0000256" key="6">
    <source>
        <dbReference type="ARBA" id="ARBA00023136"/>
    </source>
</evidence>
<dbReference type="RefSeq" id="WP_006079138.1">
    <property type="nucleotide sequence ID" value="NZ_AOMD01000033.1"/>
</dbReference>
<evidence type="ECO:0000256" key="1">
    <source>
        <dbReference type="ARBA" id="ARBA00004141"/>
    </source>
</evidence>
<dbReference type="STRING" id="1227455.C449_16408"/>
<evidence type="ECO:0000256" key="3">
    <source>
        <dbReference type="ARBA" id="ARBA00022448"/>
    </source>
</evidence>
<name>M0MAC3_9EURY</name>
<proteinExistence type="inferred from homology"/>
<evidence type="ECO:0000256" key="2">
    <source>
        <dbReference type="ARBA" id="ARBA00005551"/>
    </source>
</evidence>
<dbReference type="Proteomes" id="UP000011669">
    <property type="component" value="Unassembled WGS sequence"/>
</dbReference>
<keyword evidence="4 7" id="KW-0812">Transmembrane</keyword>
<feature type="transmembrane region" description="Helical" evidence="7">
    <location>
        <begin position="289"/>
        <end position="315"/>
    </location>
</feature>
<evidence type="ECO:0000313" key="9">
    <source>
        <dbReference type="EMBL" id="EMA42742.1"/>
    </source>
</evidence>
<dbReference type="EMBL" id="AOMD01000033">
    <property type="protein sequence ID" value="EMA42742.1"/>
    <property type="molecule type" value="Genomic_DNA"/>
</dbReference>
<keyword evidence="3" id="KW-0813">Transport</keyword>
<feature type="transmembrane region" description="Helical" evidence="7">
    <location>
        <begin position="32"/>
        <end position="51"/>
    </location>
</feature>
<evidence type="ECO:0000256" key="4">
    <source>
        <dbReference type="ARBA" id="ARBA00022692"/>
    </source>
</evidence>
<feature type="transmembrane region" description="Helical" evidence="7">
    <location>
        <begin position="360"/>
        <end position="379"/>
    </location>
</feature>
<dbReference type="InParanoid" id="M0MAC3"/>
<dbReference type="InterPro" id="IPR006153">
    <property type="entry name" value="Cation/H_exchanger_TM"/>
</dbReference>
<comment type="similarity">
    <text evidence="2">Belongs to the monovalent cation:proton antiporter 2 (CPA2) transporter (TC 2.A.37) family.</text>
</comment>
<dbReference type="GO" id="GO:0016020">
    <property type="term" value="C:membrane"/>
    <property type="evidence" value="ECO:0007669"/>
    <property type="project" value="UniProtKB-SubCell"/>
</dbReference>
<dbReference type="Gene3D" id="1.20.1530.20">
    <property type="match status" value="1"/>
</dbReference>
<reference evidence="9 10" key="1">
    <citation type="journal article" date="2014" name="PLoS Genet.">
        <title>Phylogenetically driven sequencing of extremely halophilic archaea reveals strategies for static and dynamic osmo-response.</title>
        <authorList>
            <person name="Becker E.A."/>
            <person name="Seitzer P.M."/>
            <person name="Tritt A."/>
            <person name="Larsen D."/>
            <person name="Krusor M."/>
            <person name="Yao A.I."/>
            <person name="Wu D."/>
            <person name="Madern D."/>
            <person name="Eisen J.A."/>
            <person name="Darling A.E."/>
            <person name="Facciotti M.T."/>
        </authorList>
    </citation>
    <scope>NUCLEOTIDE SEQUENCE [LARGE SCALE GENOMIC DNA]</scope>
    <source>
        <strain evidence="9 10">DSM 5350</strain>
    </source>
</reference>
<keyword evidence="5 7" id="KW-1133">Transmembrane helix</keyword>
<dbReference type="GO" id="GO:1902600">
    <property type="term" value="P:proton transmembrane transport"/>
    <property type="evidence" value="ECO:0007669"/>
    <property type="project" value="InterPro"/>
</dbReference>
<dbReference type="FunCoup" id="M0MAC3">
    <property type="interactions" value="111"/>
</dbReference>
<gene>
    <name evidence="9" type="ORF">C449_16408</name>
</gene>
<feature type="transmembrane region" description="Helical" evidence="7">
    <location>
        <begin position="220"/>
        <end position="253"/>
    </location>
</feature>
<dbReference type="PATRIC" id="fig|1227455.4.peg.3341"/>
<evidence type="ECO:0000256" key="5">
    <source>
        <dbReference type="ARBA" id="ARBA00022989"/>
    </source>
</evidence>
<evidence type="ECO:0000313" key="10">
    <source>
        <dbReference type="Proteomes" id="UP000011669"/>
    </source>
</evidence>
<evidence type="ECO:0000256" key="7">
    <source>
        <dbReference type="SAM" id="Phobius"/>
    </source>
</evidence>
<comment type="subcellular location">
    <subcellularLocation>
        <location evidence="1">Membrane</location>
        <topology evidence="1">Multi-pass membrane protein</topology>
    </subcellularLocation>
</comment>
<feature type="transmembrane region" description="Helical" evidence="7">
    <location>
        <begin position="187"/>
        <end position="208"/>
    </location>
</feature>
<keyword evidence="10" id="KW-1185">Reference proteome</keyword>
<dbReference type="OrthoDB" id="12029at2157"/>
<dbReference type="GO" id="GO:0015297">
    <property type="term" value="F:antiporter activity"/>
    <property type="evidence" value="ECO:0007669"/>
    <property type="project" value="InterPro"/>
</dbReference>
<feature type="transmembrane region" description="Helical" evidence="7">
    <location>
        <begin position="58"/>
        <end position="80"/>
    </location>
</feature>
<comment type="caution">
    <text evidence="9">The sequence shown here is derived from an EMBL/GenBank/DDBJ whole genome shotgun (WGS) entry which is preliminary data.</text>
</comment>
<dbReference type="AlphaFoldDB" id="M0MAC3"/>
<feature type="transmembrane region" description="Helical" evidence="7">
    <location>
        <begin position="92"/>
        <end position="112"/>
    </location>
</feature>
<protein>
    <submittedName>
        <fullName evidence="9">Potassium/proton antiporter membrane subunit, cpa2 family protein</fullName>
    </submittedName>
</protein>
<sequence>MATLLLELGAAFAAIALAGSLARALGQSVIPFYILAGLVVNPFVLGTLGLPAIEDREVITVLAELGIVFLLFFLGLEFSFEQLLASGDRMTRVGLLDIVVNFPVGVGLGLALGWTPIEAVVLGGIVYISSSAVITKSLIDLGWIANAESEPVLGTLVFEDLAIAVYLALLAALLGGTADLGAALVDVAVVAGFFLALVLAVAVGGGWFERMLAIRSNELFVLRAVALAVLIAGAALAIGASEAVAAFFVGMGFSSTDHVHRLETLLVPLRDVFAAVFFFWIGLRTDPRLVVGVAVPLALAVVLTAPAKFVSGYYGGRLYDLDDRRSVRVACSLVTRGEFSLIIAALAATQGTGPVLTETVPAFAVGYVLVMSVLGTTLMDSAGTVERLLEPVLPG</sequence>